<evidence type="ECO:0000313" key="2">
    <source>
        <dbReference type="Proteomes" id="UP000485058"/>
    </source>
</evidence>
<sequence>MPVGTASRPAEAIAAAVPTGPEVPVDLASLCEWPECLKVAAHPQNKPSTKIKSQQHYRLKDLVHTLEELKRDMEQSLAQLQIEWEEYVMSAQSAVRCLGGVRYCLRRAVVPVGGGFRTGMNLVNPPYPRVVGGLQQDPAVCMTSLPSLSTTAIQ</sequence>
<dbReference type="EMBL" id="BLLF01000938">
    <property type="protein sequence ID" value="GFH16055.1"/>
    <property type="molecule type" value="Genomic_DNA"/>
</dbReference>
<dbReference type="AlphaFoldDB" id="A0A699Z3A0"/>
<protein>
    <submittedName>
        <fullName evidence="1">Uncharacterized protein</fullName>
    </submittedName>
</protein>
<proteinExistence type="predicted"/>
<accession>A0A699Z3A0</accession>
<dbReference type="Proteomes" id="UP000485058">
    <property type="component" value="Unassembled WGS sequence"/>
</dbReference>
<name>A0A699Z3A0_HAELA</name>
<organism evidence="1 2">
    <name type="scientific">Haematococcus lacustris</name>
    <name type="common">Green alga</name>
    <name type="synonym">Haematococcus pluvialis</name>
    <dbReference type="NCBI Taxonomy" id="44745"/>
    <lineage>
        <taxon>Eukaryota</taxon>
        <taxon>Viridiplantae</taxon>
        <taxon>Chlorophyta</taxon>
        <taxon>core chlorophytes</taxon>
        <taxon>Chlorophyceae</taxon>
        <taxon>CS clade</taxon>
        <taxon>Chlamydomonadales</taxon>
        <taxon>Haematococcaceae</taxon>
        <taxon>Haematococcus</taxon>
    </lineage>
</organism>
<evidence type="ECO:0000313" key="1">
    <source>
        <dbReference type="EMBL" id="GFH16055.1"/>
    </source>
</evidence>
<keyword evidence="2" id="KW-1185">Reference proteome</keyword>
<reference evidence="1 2" key="1">
    <citation type="submission" date="2020-02" db="EMBL/GenBank/DDBJ databases">
        <title>Draft genome sequence of Haematococcus lacustris strain NIES-144.</title>
        <authorList>
            <person name="Morimoto D."/>
            <person name="Nakagawa S."/>
            <person name="Yoshida T."/>
            <person name="Sawayama S."/>
        </authorList>
    </citation>
    <scope>NUCLEOTIDE SEQUENCE [LARGE SCALE GENOMIC DNA]</scope>
    <source>
        <strain evidence="1 2">NIES-144</strain>
    </source>
</reference>
<comment type="caution">
    <text evidence="1">The sequence shown here is derived from an EMBL/GenBank/DDBJ whole genome shotgun (WGS) entry which is preliminary data.</text>
</comment>
<gene>
    <name evidence="1" type="ORF">HaLaN_12403</name>
</gene>